<dbReference type="GO" id="GO:0045087">
    <property type="term" value="P:innate immune response"/>
    <property type="evidence" value="ECO:0007669"/>
    <property type="project" value="InterPro"/>
</dbReference>
<dbReference type="FunFam" id="1.10.510.10:FF:000468">
    <property type="entry name" value="PTI1-like tyrosine-protein kinase 3"/>
    <property type="match status" value="1"/>
</dbReference>
<evidence type="ECO:0008006" key="19">
    <source>
        <dbReference type="Google" id="ProtNLM"/>
    </source>
</evidence>
<evidence type="ECO:0000259" key="16">
    <source>
        <dbReference type="PROSITE" id="PS51782"/>
    </source>
</evidence>
<dbReference type="GO" id="GO:0005886">
    <property type="term" value="C:plasma membrane"/>
    <property type="evidence" value="ECO:0007669"/>
    <property type="project" value="UniProtKB-SubCell"/>
</dbReference>
<dbReference type="InterPro" id="IPR011009">
    <property type="entry name" value="Kinase-like_dom_sf"/>
</dbReference>
<feature type="chain" id="PRO_5042265966" description="LysM domain receptor-like kinase 3" evidence="14">
    <location>
        <begin position="24"/>
        <end position="620"/>
    </location>
</feature>
<evidence type="ECO:0000256" key="9">
    <source>
        <dbReference type="ARBA" id="ARBA00022989"/>
    </source>
</evidence>
<dbReference type="InterPro" id="IPR044812">
    <property type="entry name" value="CERK1/LYK3-like"/>
</dbReference>
<evidence type="ECO:0000259" key="15">
    <source>
        <dbReference type="PROSITE" id="PS50011"/>
    </source>
</evidence>
<gene>
    <name evidence="17" type="ORF">RND71_010378</name>
</gene>
<evidence type="ECO:0000256" key="10">
    <source>
        <dbReference type="ARBA" id="ARBA00023136"/>
    </source>
</evidence>
<dbReference type="PROSITE" id="PS50011">
    <property type="entry name" value="PROTEIN_KINASE_DOM"/>
    <property type="match status" value="1"/>
</dbReference>
<feature type="domain" description="Protein kinase" evidence="15">
    <location>
        <begin position="316"/>
        <end position="595"/>
    </location>
</feature>
<evidence type="ECO:0000256" key="6">
    <source>
        <dbReference type="ARBA" id="ARBA00022741"/>
    </source>
</evidence>
<evidence type="ECO:0000256" key="7">
    <source>
        <dbReference type="ARBA" id="ARBA00022777"/>
    </source>
</evidence>
<dbReference type="Pfam" id="PF00069">
    <property type="entry name" value="Pkinase"/>
    <property type="match status" value="1"/>
</dbReference>
<dbReference type="SUPFAM" id="SSF56112">
    <property type="entry name" value="Protein kinase-like (PK-like)"/>
    <property type="match status" value="1"/>
</dbReference>
<keyword evidence="10 13" id="KW-0472">Membrane</keyword>
<dbReference type="PANTHER" id="PTHR46204">
    <property type="entry name" value="CHITIN ELICITOR RECEPTOR KINASE 1-RELATED"/>
    <property type="match status" value="1"/>
</dbReference>
<feature type="signal peptide" evidence="14">
    <location>
        <begin position="1"/>
        <end position="23"/>
    </location>
</feature>
<dbReference type="Gene3D" id="3.10.350.10">
    <property type="entry name" value="LysM domain"/>
    <property type="match status" value="1"/>
</dbReference>
<evidence type="ECO:0000256" key="5">
    <source>
        <dbReference type="ARBA" id="ARBA00022729"/>
    </source>
</evidence>
<evidence type="ECO:0000313" key="17">
    <source>
        <dbReference type="EMBL" id="KAK4370903.1"/>
    </source>
</evidence>
<feature type="domain" description="LysM" evidence="16">
    <location>
        <begin position="161"/>
        <end position="206"/>
    </location>
</feature>
<keyword evidence="11" id="KW-1015">Disulfide bond</keyword>
<dbReference type="Gene3D" id="1.10.510.10">
    <property type="entry name" value="Transferase(Phosphotransferase) domain 1"/>
    <property type="match status" value="1"/>
</dbReference>
<evidence type="ECO:0000256" key="2">
    <source>
        <dbReference type="ARBA" id="ARBA00022475"/>
    </source>
</evidence>
<name>A0AAE1SH07_9SOLA</name>
<dbReference type="GO" id="GO:0019199">
    <property type="term" value="F:transmembrane receptor protein kinase activity"/>
    <property type="evidence" value="ECO:0007669"/>
    <property type="project" value="InterPro"/>
</dbReference>
<keyword evidence="7" id="KW-0418">Kinase</keyword>
<dbReference type="InterPro" id="IPR000719">
    <property type="entry name" value="Prot_kinase_dom"/>
</dbReference>
<evidence type="ECO:0000256" key="8">
    <source>
        <dbReference type="ARBA" id="ARBA00022840"/>
    </source>
</evidence>
<keyword evidence="18" id="KW-1185">Reference proteome</keyword>
<evidence type="ECO:0000256" key="4">
    <source>
        <dbReference type="ARBA" id="ARBA00022692"/>
    </source>
</evidence>
<evidence type="ECO:0000256" key="13">
    <source>
        <dbReference type="SAM" id="Phobius"/>
    </source>
</evidence>
<evidence type="ECO:0000313" key="18">
    <source>
        <dbReference type="Proteomes" id="UP001291623"/>
    </source>
</evidence>
<feature type="binding site" evidence="12">
    <location>
        <position position="344"/>
    </location>
    <ligand>
        <name>ATP</name>
        <dbReference type="ChEBI" id="CHEBI:30616"/>
    </ligand>
</feature>
<dbReference type="InterPro" id="IPR008271">
    <property type="entry name" value="Ser/Thr_kinase_AS"/>
</dbReference>
<accession>A0AAE1SH07</accession>
<evidence type="ECO:0000256" key="3">
    <source>
        <dbReference type="ARBA" id="ARBA00022679"/>
    </source>
</evidence>
<dbReference type="Pfam" id="PF01476">
    <property type="entry name" value="LysM"/>
    <property type="match status" value="1"/>
</dbReference>
<comment type="caution">
    <text evidence="17">The sequence shown here is derived from an EMBL/GenBank/DDBJ whole genome shotgun (WGS) entry which is preliminary data.</text>
</comment>
<dbReference type="PROSITE" id="PS00108">
    <property type="entry name" value="PROTEIN_KINASE_ST"/>
    <property type="match status" value="1"/>
</dbReference>
<keyword evidence="2" id="KW-1003">Cell membrane</keyword>
<dbReference type="CDD" id="cd00118">
    <property type="entry name" value="LysM"/>
    <property type="match status" value="1"/>
</dbReference>
<keyword evidence="4 13" id="KW-0812">Transmembrane</keyword>
<dbReference type="AlphaFoldDB" id="A0AAE1SH07"/>
<proteinExistence type="predicted"/>
<keyword evidence="8 12" id="KW-0067">ATP-binding</keyword>
<comment type="subcellular location">
    <subcellularLocation>
        <location evidence="1">Cell membrane</location>
        <topology evidence="1">Single-pass membrane protein</topology>
    </subcellularLocation>
</comment>
<sequence length="620" mass="69900">MASWCCILILYFLFSLIFPKISTNLASGAPTQLTKIFPFPCSDHIKTCSAFLYQHNGLSKQNITNFYSVNASAIERISYDDRQDYLVTVPCTCKNIKGTVGYFYETSYKLQLHDTFQNVSNDIYSGQAWKVGGEEANFQAGDVVTMHLLCGCVEDEEKTVVTYTVQQHDTLSSIGDSLSSQVSDIENLNPYLTTPQFVDVGWLIYVPMFKNGVPALPSSTGKMHKTHKWTVLVGILSAVTVLSIFTMMMFILRRNRLQRRAKEDPAAISKTFSTKKTMTLQKQYMYKDHTEDMPVFESERQVIYSLEEIAEATSNFDESRIIGQGGYGSVYYGRIGKQEVAIKKMRSNKSKEFMAELKVLCKIHHINVVELLGYASGDDHLYLVYEYIPNGSLNEHLHQPMLKGHKPLSWTTRTQIAVDTARGIEYIHDHTKSRYVHRDIKTSNILLDEAMKAKVADFGLAKLVGRTNDDEFLATRLVGTPGYLPPESVKELQITIKTDVFAFGVVLAELITGKRALIRENGDPNKMKSLISIIHEIFQDEDPESALESFIDENLKGSYPMEDIYKMAEIADWCLSENAVNRPEIREVVVALSQIRTSSTEWEASLGGDSMVFSGVFSGR</sequence>
<dbReference type="GO" id="GO:0005524">
    <property type="term" value="F:ATP binding"/>
    <property type="evidence" value="ECO:0007669"/>
    <property type="project" value="UniProtKB-UniRule"/>
</dbReference>
<dbReference type="PROSITE" id="PS00107">
    <property type="entry name" value="PROTEIN_KINASE_ATP"/>
    <property type="match status" value="1"/>
</dbReference>
<dbReference type="PANTHER" id="PTHR46204:SF8">
    <property type="entry name" value="PROTEIN KINASE DOMAIN-CONTAINING PROTEIN"/>
    <property type="match status" value="1"/>
</dbReference>
<dbReference type="EMBL" id="JAVYJV010000005">
    <property type="protein sequence ID" value="KAK4370903.1"/>
    <property type="molecule type" value="Genomic_DNA"/>
</dbReference>
<evidence type="ECO:0000256" key="12">
    <source>
        <dbReference type="PROSITE-ProRule" id="PRU10141"/>
    </source>
</evidence>
<evidence type="ECO:0000256" key="1">
    <source>
        <dbReference type="ARBA" id="ARBA00004162"/>
    </source>
</evidence>
<dbReference type="Proteomes" id="UP001291623">
    <property type="component" value="Unassembled WGS sequence"/>
</dbReference>
<evidence type="ECO:0000256" key="14">
    <source>
        <dbReference type="SAM" id="SignalP"/>
    </source>
</evidence>
<feature type="transmembrane region" description="Helical" evidence="13">
    <location>
        <begin position="229"/>
        <end position="252"/>
    </location>
</feature>
<dbReference type="InterPro" id="IPR017441">
    <property type="entry name" value="Protein_kinase_ATP_BS"/>
</dbReference>
<dbReference type="FunFam" id="3.30.200.20:FF:000526">
    <property type="entry name" value="Kinase family protein"/>
    <property type="match status" value="1"/>
</dbReference>
<organism evidence="17 18">
    <name type="scientific">Anisodus tanguticus</name>
    <dbReference type="NCBI Taxonomy" id="243964"/>
    <lineage>
        <taxon>Eukaryota</taxon>
        <taxon>Viridiplantae</taxon>
        <taxon>Streptophyta</taxon>
        <taxon>Embryophyta</taxon>
        <taxon>Tracheophyta</taxon>
        <taxon>Spermatophyta</taxon>
        <taxon>Magnoliopsida</taxon>
        <taxon>eudicotyledons</taxon>
        <taxon>Gunneridae</taxon>
        <taxon>Pentapetalae</taxon>
        <taxon>asterids</taxon>
        <taxon>lamiids</taxon>
        <taxon>Solanales</taxon>
        <taxon>Solanaceae</taxon>
        <taxon>Solanoideae</taxon>
        <taxon>Hyoscyameae</taxon>
        <taxon>Anisodus</taxon>
    </lineage>
</organism>
<protein>
    <recommendedName>
        <fullName evidence="19">LysM domain receptor-like kinase 3</fullName>
    </recommendedName>
</protein>
<dbReference type="PROSITE" id="PS51782">
    <property type="entry name" value="LYSM"/>
    <property type="match status" value="1"/>
</dbReference>
<dbReference type="InterPro" id="IPR018392">
    <property type="entry name" value="LysM"/>
</dbReference>
<dbReference type="SUPFAM" id="SSF54106">
    <property type="entry name" value="LysM domain"/>
    <property type="match status" value="1"/>
</dbReference>
<keyword evidence="5 14" id="KW-0732">Signal</keyword>
<dbReference type="InterPro" id="IPR036779">
    <property type="entry name" value="LysM_dom_sf"/>
</dbReference>
<reference evidence="17" key="1">
    <citation type="submission" date="2023-12" db="EMBL/GenBank/DDBJ databases">
        <title>Genome assembly of Anisodus tanguticus.</title>
        <authorList>
            <person name="Wang Y.-J."/>
        </authorList>
    </citation>
    <scope>NUCLEOTIDE SEQUENCE</scope>
    <source>
        <strain evidence="17">KB-2021</strain>
        <tissue evidence="17">Leaf</tissue>
    </source>
</reference>
<keyword evidence="6 12" id="KW-0547">Nucleotide-binding</keyword>
<keyword evidence="3" id="KW-0808">Transferase</keyword>
<keyword evidence="9 13" id="KW-1133">Transmembrane helix</keyword>
<evidence type="ECO:0000256" key="11">
    <source>
        <dbReference type="ARBA" id="ARBA00023157"/>
    </source>
</evidence>
<dbReference type="SMART" id="SM00220">
    <property type="entry name" value="S_TKc"/>
    <property type="match status" value="1"/>
</dbReference>
<dbReference type="Gene3D" id="3.30.200.20">
    <property type="entry name" value="Phosphorylase Kinase, domain 1"/>
    <property type="match status" value="1"/>
</dbReference>